<sequence length="736" mass="85081">MPSRLLVIPREIRDLIYEYVLVRDVILIERAAATVPESAIIRSPEFYKRFAQSYPLTRKRVHRRVWLIPRFDLGLPCYKDDPELPPSAVQMTYQLNSQCDLSHQDRIEINVLQTCQQIYHEAREIFYNKNVFRFKAAESIATTFAFLCDRPAESLKLISSIEMTLDEGTNLRGTDEAHYPVVARSTDSVVLRYAYNHFTELCTLLSTSRVRLRKLSLFIHSSNQFYRPVFPSPLEYGKWEAQRMARPRPWVASWVYPLLKLENLECLEIHWKLDRPEICRIADTLALMRQQMLVQTGTERRGPLLARFSKFYGIYAGVLPTKLQYFKWQQQLHHKYQVDVIRTGPREVTVYCADAIPLIHGPTSKCRKPPCLYGLFGKAAGHSLQTTSDKAEHRQRRKVWDRAFNAKALREYEPRLNRHALALMSKLKEQSMHGPVRINKWLNFYSFDVMGDIGFNHNFGMVSKGKEAAPIKLLHDSTSLLTLFSHIPWALNLVMRIPICAKRLHEHMEWSRKVLEHRIKNTPKENDVFSWLLNKDVNRVTPDMNSDSRLLIIAGSDTVAASMSFLVYELCTHPEIQSKLRDTIGAIKPEKSHLEVSDLAEFPSGPPRETPPEGITLPNGTYIPGNVLVWTPIYSFHRDPRYWEQPLKFMPERWTTENPNAIIDKRTFLTFITGAYNCIGQKLAITEMRSIVANLVRSFEITFADGEDGSTIENKSQDCFTVTVGKLDVNLTPRRV</sequence>
<dbReference type="EMBL" id="CP089274">
    <property type="protein sequence ID" value="USP73086.1"/>
    <property type="molecule type" value="Genomic_DNA"/>
</dbReference>
<evidence type="ECO:0000256" key="7">
    <source>
        <dbReference type="PIRSR" id="PIRSR602401-1"/>
    </source>
</evidence>
<dbReference type="InterPro" id="IPR002401">
    <property type="entry name" value="Cyt_P450_E_grp-I"/>
</dbReference>
<feature type="domain" description="DUF7730" evidence="8">
    <location>
        <begin position="3"/>
        <end position="162"/>
    </location>
</feature>
<dbReference type="InterPro" id="IPR001128">
    <property type="entry name" value="Cyt_P450"/>
</dbReference>
<evidence type="ECO:0000256" key="1">
    <source>
        <dbReference type="ARBA" id="ARBA00001971"/>
    </source>
</evidence>
<dbReference type="GO" id="GO:0020037">
    <property type="term" value="F:heme binding"/>
    <property type="evidence" value="ECO:0007669"/>
    <property type="project" value="InterPro"/>
</dbReference>
<keyword evidence="5 7" id="KW-0408">Iron</keyword>
<gene>
    <name evidence="9" type="ORF">yc1106_00360</name>
</gene>
<evidence type="ECO:0000256" key="4">
    <source>
        <dbReference type="ARBA" id="ARBA00023002"/>
    </source>
</evidence>
<name>A0A9Q9DP99_CURCL</name>
<dbReference type="Gene3D" id="1.10.630.10">
    <property type="entry name" value="Cytochrome P450"/>
    <property type="match status" value="1"/>
</dbReference>
<dbReference type="GO" id="GO:0004497">
    <property type="term" value="F:monooxygenase activity"/>
    <property type="evidence" value="ECO:0007669"/>
    <property type="project" value="UniProtKB-KW"/>
</dbReference>
<accession>A0A9Q9DP99</accession>
<comment type="cofactor">
    <cofactor evidence="1 7">
        <name>heme</name>
        <dbReference type="ChEBI" id="CHEBI:30413"/>
    </cofactor>
</comment>
<dbReference type="SUPFAM" id="SSF48264">
    <property type="entry name" value="Cytochrome P450"/>
    <property type="match status" value="1"/>
</dbReference>
<dbReference type="AlphaFoldDB" id="A0A9Q9DP99"/>
<evidence type="ECO:0000256" key="5">
    <source>
        <dbReference type="ARBA" id="ARBA00023004"/>
    </source>
</evidence>
<proteinExistence type="inferred from homology"/>
<protein>
    <recommendedName>
        <fullName evidence="8">DUF7730 domain-containing protein</fullName>
    </recommendedName>
</protein>
<keyword evidence="3 7" id="KW-0479">Metal-binding</keyword>
<dbReference type="GO" id="GO:0016705">
    <property type="term" value="F:oxidoreductase activity, acting on paired donors, with incorporation or reduction of molecular oxygen"/>
    <property type="evidence" value="ECO:0007669"/>
    <property type="project" value="InterPro"/>
</dbReference>
<organism evidence="9 10">
    <name type="scientific">Curvularia clavata</name>
    <dbReference type="NCBI Taxonomy" id="95742"/>
    <lineage>
        <taxon>Eukaryota</taxon>
        <taxon>Fungi</taxon>
        <taxon>Dikarya</taxon>
        <taxon>Ascomycota</taxon>
        <taxon>Pezizomycotina</taxon>
        <taxon>Dothideomycetes</taxon>
        <taxon>Pleosporomycetidae</taxon>
        <taxon>Pleosporales</taxon>
        <taxon>Pleosporineae</taxon>
        <taxon>Pleosporaceae</taxon>
        <taxon>Curvularia</taxon>
    </lineage>
</organism>
<dbReference type="InterPro" id="IPR036396">
    <property type="entry name" value="Cyt_P450_sf"/>
</dbReference>
<evidence type="ECO:0000313" key="9">
    <source>
        <dbReference type="EMBL" id="USP73086.1"/>
    </source>
</evidence>
<dbReference type="Pfam" id="PF24864">
    <property type="entry name" value="DUF7730"/>
    <property type="match status" value="1"/>
</dbReference>
<dbReference type="VEuPathDB" id="FungiDB:yc1106_00360"/>
<dbReference type="PRINTS" id="PR00463">
    <property type="entry name" value="EP450I"/>
</dbReference>
<reference evidence="9" key="1">
    <citation type="submission" date="2021-12" db="EMBL/GenBank/DDBJ databases">
        <title>Curvularia clavata genome.</title>
        <authorList>
            <person name="Cao Y."/>
        </authorList>
    </citation>
    <scope>NUCLEOTIDE SEQUENCE</scope>
    <source>
        <strain evidence="9">Yc1106</strain>
    </source>
</reference>
<dbReference type="GO" id="GO:0005506">
    <property type="term" value="F:iron ion binding"/>
    <property type="evidence" value="ECO:0007669"/>
    <property type="project" value="InterPro"/>
</dbReference>
<feature type="binding site" description="axial binding residue" evidence="7">
    <location>
        <position position="678"/>
    </location>
    <ligand>
        <name>heme</name>
        <dbReference type="ChEBI" id="CHEBI:30413"/>
    </ligand>
    <ligandPart>
        <name>Fe</name>
        <dbReference type="ChEBI" id="CHEBI:18248"/>
    </ligandPart>
</feature>
<evidence type="ECO:0000313" key="10">
    <source>
        <dbReference type="Proteomes" id="UP001056012"/>
    </source>
</evidence>
<keyword evidence="10" id="KW-1185">Reference proteome</keyword>
<comment type="similarity">
    <text evidence="2">Belongs to the cytochrome P450 family.</text>
</comment>
<dbReference type="PANTHER" id="PTHR24305:SF187">
    <property type="entry name" value="P450, PUTATIVE (EUROFUNG)-RELATED"/>
    <property type="match status" value="1"/>
</dbReference>
<evidence type="ECO:0000256" key="2">
    <source>
        <dbReference type="ARBA" id="ARBA00010617"/>
    </source>
</evidence>
<dbReference type="OrthoDB" id="6692864at2759"/>
<dbReference type="Pfam" id="PF00067">
    <property type="entry name" value="p450"/>
    <property type="match status" value="2"/>
</dbReference>
<dbReference type="CDD" id="cd11061">
    <property type="entry name" value="CYP67-like"/>
    <property type="match status" value="1"/>
</dbReference>
<evidence type="ECO:0000256" key="3">
    <source>
        <dbReference type="ARBA" id="ARBA00022723"/>
    </source>
</evidence>
<dbReference type="PANTHER" id="PTHR24305">
    <property type="entry name" value="CYTOCHROME P450"/>
    <property type="match status" value="1"/>
</dbReference>
<keyword evidence="4" id="KW-0560">Oxidoreductase</keyword>
<evidence type="ECO:0000259" key="8">
    <source>
        <dbReference type="Pfam" id="PF24864"/>
    </source>
</evidence>
<dbReference type="Proteomes" id="UP001056012">
    <property type="component" value="Chromosome 1"/>
</dbReference>
<keyword evidence="6" id="KW-0503">Monooxygenase</keyword>
<dbReference type="InterPro" id="IPR056632">
    <property type="entry name" value="DUF7730"/>
</dbReference>
<dbReference type="InterPro" id="IPR050121">
    <property type="entry name" value="Cytochrome_P450_monoxygenase"/>
</dbReference>
<evidence type="ECO:0000256" key="6">
    <source>
        <dbReference type="ARBA" id="ARBA00023033"/>
    </source>
</evidence>
<keyword evidence="7" id="KW-0349">Heme</keyword>